<feature type="chain" id="PRO_5046530539" evidence="1">
    <location>
        <begin position="20"/>
        <end position="538"/>
    </location>
</feature>
<protein>
    <submittedName>
        <fullName evidence="4">Keratin-associated protein 10-4 isoform X2</fullName>
    </submittedName>
</protein>
<dbReference type="InterPro" id="IPR043159">
    <property type="entry name" value="Lectin_gal-bd_sf"/>
</dbReference>
<dbReference type="GeneID" id="100211755"/>
<gene>
    <name evidence="4" type="primary">LOC100211755</name>
</gene>
<dbReference type="Gene3D" id="2.60.120.740">
    <property type="match status" value="1"/>
</dbReference>
<keyword evidence="1" id="KW-0732">Signal</keyword>
<feature type="signal peptide" evidence="1">
    <location>
        <begin position="1"/>
        <end position="19"/>
    </location>
</feature>
<accession>A0ABM4D4Z7</accession>
<name>A0ABM4D4Z7_HYDVU</name>
<dbReference type="PROSITE" id="PS50228">
    <property type="entry name" value="SUEL_LECTIN"/>
    <property type="match status" value="1"/>
</dbReference>
<evidence type="ECO:0000313" key="4">
    <source>
        <dbReference type="RefSeq" id="XP_065669355.1"/>
    </source>
</evidence>
<dbReference type="Proteomes" id="UP001652625">
    <property type="component" value="Chromosome 12"/>
</dbReference>
<organism evidence="3 4">
    <name type="scientific">Hydra vulgaris</name>
    <name type="common">Hydra</name>
    <name type="synonym">Hydra attenuata</name>
    <dbReference type="NCBI Taxonomy" id="6087"/>
    <lineage>
        <taxon>Eukaryota</taxon>
        <taxon>Metazoa</taxon>
        <taxon>Cnidaria</taxon>
        <taxon>Hydrozoa</taxon>
        <taxon>Hydroidolina</taxon>
        <taxon>Anthoathecata</taxon>
        <taxon>Aplanulata</taxon>
        <taxon>Hydridae</taxon>
        <taxon>Hydra</taxon>
    </lineage>
</organism>
<dbReference type="InterPro" id="IPR000922">
    <property type="entry name" value="Lectin_gal-bd_dom"/>
</dbReference>
<evidence type="ECO:0000313" key="3">
    <source>
        <dbReference type="Proteomes" id="UP001652625"/>
    </source>
</evidence>
<proteinExistence type="predicted"/>
<keyword evidence="3" id="KW-1185">Reference proteome</keyword>
<feature type="domain" description="SUEL-type lectin" evidence="2">
    <location>
        <begin position="40"/>
        <end position="136"/>
    </location>
</feature>
<dbReference type="RefSeq" id="XP_065669355.1">
    <property type="nucleotide sequence ID" value="XM_065813283.1"/>
</dbReference>
<evidence type="ECO:0000259" key="2">
    <source>
        <dbReference type="PROSITE" id="PS50228"/>
    </source>
</evidence>
<evidence type="ECO:0000256" key="1">
    <source>
        <dbReference type="SAM" id="SignalP"/>
    </source>
</evidence>
<reference evidence="4" key="1">
    <citation type="submission" date="2025-08" db="UniProtKB">
        <authorList>
            <consortium name="RefSeq"/>
        </authorList>
    </citation>
    <scope>IDENTIFICATION</scope>
</reference>
<sequence>MRFVQQIRQTFLFIYPAVALWLNKLPISKFPDDVDHAVAGCQEDNLYLQCQNRYNKLNISKVFYGRDDTSICTSRVLESKKICNHTTPNSVIEKVILMCSGENRCKIPVTPEFLEMKDNMICPDIRKYLKVFYTCHQNTNINEVCKEGCSSKCYPDCSESCCKPPSLTQAVTSSNYITSTCPGNCPQSCAPMCQPTCCQSSIALKTPNFCPNGCQNLCAPLCSPSCCLFKAFPTANLQEFKQPVPKLQYDVFRCDNGCNKACAPLCQPTCCESHRMLLQAAKIESPSCPSTCINNCNSNCPTNCCKSYHYPLPITAQESNIKNQEPVVYQASSYNYVQPPPAQSFYQKECISPCSAACAPYCTPECCSRTQPQIITQVTWCPLPCSPTCAPACDSACCNPQTSLQESQQPYQYVMPQQYMQTPQQYLQNPQIPISSSTNLFYNNPVSPVFPIQTGNSYTDVSSSLGSQYMPYISMPQQPTTCPIGCKSSCMSYCPQYCCREAISKVDLYKTKELLQRKKYQQVLANFRAKQIQKYYQG</sequence>